<evidence type="ECO:0000313" key="5">
    <source>
        <dbReference type="Proteomes" id="UP000476064"/>
    </source>
</evidence>
<dbReference type="Pfam" id="PF00041">
    <property type="entry name" value="fn3"/>
    <property type="match status" value="1"/>
</dbReference>
<dbReference type="Gene3D" id="2.60.40.1080">
    <property type="match status" value="9"/>
</dbReference>
<dbReference type="Pfam" id="PF00395">
    <property type="entry name" value="SLH"/>
    <property type="match status" value="3"/>
</dbReference>
<feature type="domain" description="SLH" evidence="3">
    <location>
        <begin position="1829"/>
        <end position="1888"/>
    </location>
</feature>
<keyword evidence="5" id="KW-1185">Reference proteome</keyword>
<reference evidence="4 5" key="1">
    <citation type="submission" date="2020-01" db="EMBL/GenBank/DDBJ databases">
        <title>Paenibacillus sp. nov., isolated from tomato rhizosphere.</title>
        <authorList>
            <person name="Weon H.-Y."/>
            <person name="Lee S.A."/>
        </authorList>
    </citation>
    <scope>NUCLEOTIDE SEQUENCE [LARGE SCALE GENOMIC DNA]</scope>
    <source>
        <strain evidence="4 5">12200R-189</strain>
    </source>
</reference>
<dbReference type="SMART" id="SM00060">
    <property type="entry name" value="FN3"/>
    <property type="match status" value="1"/>
</dbReference>
<dbReference type="InterPro" id="IPR051465">
    <property type="entry name" value="Cell_Envelope_Struct_Comp"/>
</dbReference>
<feature type="domain" description="SLH" evidence="3">
    <location>
        <begin position="1765"/>
        <end position="1828"/>
    </location>
</feature>
<organism evidence="4 5">
    <name type="scientific">Paenibacillus lycopersici</name>
    <dbReference type="NCBI Taxonomy" id="2704462"/>
    <lineage>
        <taxon>Bacteria</taxon>
        <taxon>Bacillati</taxon>
        <taxon>Bacillota</taxon>
        <taxon>Bacilli</taxon>
        <taxon>Bacillales</taxon>
        <taxon>Paenibacillaceae</taxon>
        <taxon>Paenibacillus</taxon>
    </lineage>
</organism>
<gene>
    <name evidence="4" type="ORF">GXP70_04840</name>
</gene>
<dbReference type="InterPro" id="IPR008964">
    <property type="entry name" value="Invasin/intimin_cell_adhesion"/>
</dbReference>
<dbReference type="Pfam" id="PF02368">
    <property type="entry name" value="Big_2"/>
    <property type="match status" value="8"/>
</dbReference>
<dbReference type="CDD" id="cd00063">
    <property type="entry name" value="FN3"/>
    <property type="match status" value="1"/>
</dbReference>
<feature type="region of interest" description="Disordered" evidence="1">
    <location>
        <begin position="1508"/>
        <end position="1542"/>
    </location>
</feature>
<dbReference type="InterPro" id="IPR013783">
    <property type="entry name" value="Ig-like_fold"/>
</dbReference>
<dbReference type="SUPFAM" id="SSF49265">
    <property type="entry name" value="Fibronectin type III"/>
    <property type="match status" value="1"/>
</dbReference>
<evidence type="ECO:0000313" key="4">
    <source>
        <dbReference type="EMBL" id="QHT59361.1"/>
    </source>
</evidence>
<evidence type="ECO:0000259" key="3">
    <source>
        <dbReference type="PROSITE" id="PS51272"/>
    </source>
</evidence>
<dbReference type="PROSITE" id="PS51272">
    <property type="entry name" value="SLH"/>
    <property type="match status" value="3"/>
</dbReference>
<dbReference type="Gene3D" id="2.60.40.10">
    <property type="entry name" value="Immunoglobulins"/>
    <property type="match status" value="1"/>
</dbReference>
<protein>
    <submittedName>
        <fullName evidence="4">Uncharacterized protein</fullName>
    </submittedName>
</protein>
<evidence type="ECO:0000259" key="2">
    <source>
        <dbReference type="PROSITE" id="PS50853"/>
    </source>
</evidence>
<feature type="domain" description="Fibronectin type-III" evidence="2">
    <location>
        <begin position="1432"/>
        <end position="1521"/>
    </location>
</feature>
<dbReference type="InterPro" id="IPR001119">
    <property type="entry name" value="SLH_dom"/>
</dbReference>
<dbReference type="PROSITE" id="PS50853">
    <property type="entry name" value="FN3"/>
    <property type="match status" value="1"/>
</dbReference>
<dbReference type="InterPro" id="IPR036116">
    <property type="entry name" value="FN3_sf"/>
</dbReference>
<sequence length="1953" mass="199731">MRSKVGKSNGGSTSTVAVILALLMLISSIPWSGTARAAELDAADSSYIIPVSPGKDNVEAAIGLPGGKLAVRGGSQITIYGLDGAIVRTFSIASMIAPRTTDSSDKIEWTALSNGNILIYWYSSSAGKGFTDTYFIVVGQDGQLVTAATKINNDLGTLNRFTRVAELSNGDLAFVWSSTPTSHAMRIFQSSGTARMNQVEVISDSMGVYTLDIAASPNGTFMVIDTTNTRTTYMGTLYQNDGTPINVGGNAHFSISDVNKGGSSDCRIISLSNGNYLVAYKGEPVNVASRDFRLAVFTPDGTRLSEKIVKVIGNTNLPLLTALADGGYLVTNNDEDGDWALLASKYDNNGNSIVSDKRVTGEWPEQIQSGPYAVSGYDSGFYTINGVGSGHSEVRLYGVGGSVVDPFAAFNQAVTLDAMNAAVIGYPAVMSGSPDYWQAALDFYNSLRKNDRDKILQRLLDNKPYTSLNGIHDVYVDYAQDDNLLMNLNGSEDEVVVWMSLWIESDIHESTMPADLLDEYMNDLNDDEQMIVAQQIFDQIPTDGFENIGEVSQLMRTAMDGIYSGAVLLDRDSLDLNPYSEGVTDDIILPATGENGSSITWSSDAPQWLDADGKVTQPSALEGDQTVTLTATIRRGTADPEIRTFTITVKAAAPVVVPVTGVTLDQTTLQLTAGGPGATLNATVAPLNATNATVTWSTSDANVAMVANGVVTPVGVGTATITATTVDGNYTATASVTVTNAVVPVTGVTLDQTTLQLVAGGAGATLNATVAPLNATNTNVTWSTSDANVATVANGVVTPIGASTATITATTVDGNYTATASVTVTNAVVPVTGVTLDKTTLQLIAGGAGATLNAIVAPLNATNTNVTWSTSDANVATVANGVVTPVGAGTATITATTVDGNYAATASVTVTNAVVSVTGVTLDKTTLQLITGGAGATLSATVAPLNATNTSVTWSTSDANVATVANGVVTPVGAGTATITATTVDGNYAATASVTVTNSVVPVTGVTLNKTTLQLVAGGAGATLNATVAPLNATNTNVTWSTSDANVATVANGVVTPVGAGTATITATTVDGSFTATASVTVTNSVVPVTGVTLNKTTLQLVAGGAGATLNAIVGPVNATNTNVTWSTSDANVATVANGVVTPVGVGTATITATTVDGNYAATASVTVTNAVVSVTGVTLNKTTLQLITGGAGATLSATVAPLNATNTSVTWSTSDANVATVANGVVTPVGAGTATITATTVDGNYSATASVTVTNSVVPVTGVTLNKTTLQLVAGGAGATLNATVAPLNATNANVTWSTSDANVATVANGVVTPVGVGTATITATTVDGSFTATASVTVTNSVVPVTGVTLNKTTLQLVAGGAGATLIATVAPQNATNANVTWSTSDANVATVANGVVTPVVVGTATITATTVDGNYVATASVTVTAPTTAPAAPTNVDAMVGDGQVTVTFNAPANDGGSEITGYEVTVSPGNRIVTATSSPIIISGLTNGISYTFTVKALNSIGASEPSAATSPVTPRAVPSNNSTPTPPSQPVTETDGVDVLVNGKTERAGTATTTKVNEKTVTTVKVDPKKLEDKLAAEGQGTVLTIPVNTQSNIVVGTLNGQMVKNMEQKQAIIEIKTNNASYTLPAGQINIDSISKQLGASVALQDIEIQVEIAEPAADTVKVVENSAAKGEFQIVVPPLDFTVKGVYGDQTVEVTKFNAYVERTIAIPDGVDPSKITTAIVVDPDGTVRHVPTQIIAVNGKYFAKISSLTNSTYSVVWHPITFADVERHWAKDAVNDMGSRMVISGDGNGLFNPDQDITRAEFAAIVVRALGLKLEDHETPFSDVASTDWFSGAVQTAYAYKLINGFEDGTFRPTDKITREQAMVIIAQAMKVTGLQAKLQQGTSALQTYTDADSLSKWAADAAGECLQSGIVNGRSDAILAPQAYISRAETAVIVRRLLQVSELI</sequence>
<feature type="domain" description="SLH" evidence="3">
    <location>
        <begin position="1894"/>
        <end position="1953"/>
    </location>
</feature>
<dbReference type="SUPFAM" id="SSF49373">
    <property type="entry name" value="Invasin/intimin cell-adhesion fragments"/>
    <property type="match status" value="9"/>
</dbReference>
<name>A0A6C0FV63_9BACL</name>
<dbReference type="InterPro" id="IPR003343">
    <property type="entry name" value="Big_2"/>
</dbReference>
<dbReference type="KEGG" id="plyc:GXP70_04840"/>
<dbReference type="SUPFAM" id="SSF63829">
    <property type="entry name" value="Calcium-dependent phosphotriesterase"/>
    <property type="match status" value="1"/>
</dbReference>
<dbReference type="EMBL" id="CP048209">
    <property type="protein sequence ID" value="QHT59361.1"/>
    <property type="molecule type" value="Genomic_DNA"/>
</dbReference>
<dbReference type="PANTHER" id="PTHR43308">
    <property type="entry name" value="OUTER MEMBRANE PROTEIN ALPHA-RELATED"/>
    <property type="match status" value="1"/>
</dbReference>
<evidence type="ECO:0000256" key="1">
    <source>
        <dbReference type="SAM" id="MobiDB-lite"/>
    </source>
</evidence>
<dbReference type="InterPro" id="IPR046780">
    <property type="entry name" value="aBig_2"/>
</dbReference>
<dbReference type="SMART" id="SM00635">
    <property type="entry name" value="BID_2"/>
    <property type="match status" value="9"/>
</dbReference>
<dbReference type="InterPro" id="IPR003961">
    <property type="entry name" value="FN3_dom"/>
</dbReference>
<dbReference type="Pfam" id="PF20578">
    <property type="entry name" value="aBig_2"/>
    <property type="match status" value="1"/>
</dbReference>
<dbReference type="Proteomes" id="UP000476064">
    <property type="component" value="Chromosome"/>
</dbReference>
<proteinExistence type="predicted"/>
<accession>A0A6C0FV63</accession>
<dbReference type="RefSeq" id="WP_162355427.1">
    <property type="nucleotide sequence ID" value="NZ_CP048209.1"/>
</dbReference>